<dbReference type="Proteomes" id="UP000345266">
    <property type="component" value="Unassembled WGS sequence"/>
</dbReference>
<accession>A0A564VWS5</accession>
<keyword evidence="1" id="KW-1133">Transmembrane helix</keyword>
<reference evidence="2 3" key="1">
    <citation type="submission" date="2019-07" db="EMBL/GenBank/DDBJ databases">
        <authorList>
            <person name="Hibberd C M."/>
            <person name="Gehrig L. J."/>
            <person name="Chang H.-W."/>
            <person name="Venkatesh S."/>
        </authorList>
    </citation>
    <scope>NUCLEOTIDE SEQUENCE [LARGE SCALE GENOMIC DNA]</scope>
    <source>
        <strain evidence="2">Bifidobacterium_longum_subsp_infantis_JG_Bg463</strain>
    </source>
</reference>
<name>A0A564VWS5_BIFLI</name>
<keyword evidence="1" id="KW-0812">Transmembrane</keyword>
<evidence type="ECO:0000313" key="2">
    <source>
        <dbReference type="EMBL" id="VUX36162.1"/>
    </source>
</evidence>
<dbReference type="EMBL" id="CABHNT010000042">
    <property type="protein sequence ID" value="VUX36162.1"/>
    <property type="molecule type" value="Genomic_DNA"/>
</dbReference>
<keyword evidence="1" id="KW-0472">Membrane</keyword>
<evidence type="ECO:0000313" key="3">
    <source>
        <dbReference type="Proteomes" id="UP000345266"/>
    </source>
</evidence>
<dbReference type="RefSeq" id="WP_186290674.1">
    <property type="nucleotide sequence ID" value="NZ_CABHND010000038.1"/>
</dbReference>
<organism evidence="2 3">
    <name type="scientific">Bifidobacterium longum subsp. infantis</name>
    <dbReference type="NCBI Taxonomy" id="1682"/>
    <lineage>
        <taxon>Bacteria</taxon>
        <taxon>Bacillati</taxon>
        <taxon>Actinomycetota</taxon>
        <taxon>Actinomycetes</taxon>
        <taxon>Bifidobacteriales</taxon>
        <taxon>Bifidobacteriaceae</taxon>
        <taxon>Bifidobacterium</taxon>
    </lineage>
</organism>
<feature type="transmembrane region" description="Helical" evidence="1">
    <location>
        <begin position="46"/>
        <end position="65"/>
    </location>
</feature>
<dbReference type="AlphaFoldDB" id="A0A564VWS5"/>
<protein>
    <submittedName>
        <fullName evidence="2">Uncharacterized protein</fullName>
    </submittedName>
</protein>
<evidence type="ECO:0000256" key="1">
    <source>
        <dbReference type="SAM" id="Phobius"/>
    </source>
</evidence>
<gene>
    <name evidence="2" type="ORF">BLJG463_01836</name>
</gene>
<sequence>MVHTVAFHPLPALWSLLGIGGALACLASLEIAVTIKHLDWRQMIRIILIAYWFAFVVGVVQFLSIKMDITFVHDWFSHLMSRE</sequence>
<feature type="transmembrane region" description="Helical" evidence="1">
    <location>
        <begin position="12"/>
        <end position="34"/>
    </location>
</feature>
<proteinExistence type="predicted"/>